<sequence>MAGVDLTSGRTRGEDMSSKRLAVDKIMPRHAQFKVSMVLGALTLLATVFWLPAYTVGLSSNVLFLTFLVLTFIKLPYLTADYLQDHAREEDTPAVGIFLIVVIVVVASLISLFLALNSGERPDPVEVAISLASVLLGWFTVQAMGALHYAYEYYQASGTGGKGNSDLEGGLDFPGSDRPDGTAFMYFSYTVGTSVATSDTKVTSNAMRRQVGVHLVFSHLYNTIILASAVNVMMSLGGGGGG</sequence>
<gene>
    <name evidence="2" type="ORF">SAMN06295905_1368</name>
</gene>
<accession>A0A1Y6F0H7</accession>
<proteinExistence type="predicted"/>
<reference evidence="3" key="1">
    <citation type="submission" date="2017-04" db="EMBL/GenBank/DDBJ databases">
        <authorList>
            <person name="Varghese N."/>
            <person name="Submissions S."/>
        </authorList>
    </citation>
    <scope>NUCLEOTIDE SEQUENCE [LARGE SCALE GENOMIC DNA]</scope>
</reference>
<feature type="transmembrane region" description="Helical" evidence="1">
    <location>
        <begin position="211"/>
        <end position="234"/>
    </location>
</feature>
<organism evidence="2 3">
    <name type="scientific">Devosia lucknowensis</name>
    <dbReference type="NCBI Taxonomy" id="1096929"/>
    <lineage>
        <taxon>Bacteria</taxon>
        <taxon>Pseudomonadati</taxon>
        <taxon>Pseudomonadota</taxon>
        <taxon>Alphaproteobacteria</taxon>
        <taxon>Hyphomicrobiales</taxon>
        <taxon>Devosiaceae</taxon>
        <taxon>Devosia</taxon>
    </lineage>
</organism>
<dbReference type="InterPro" id="IPR009781">
    <property type="entry name" value="DUF1345"/>
</dbReference>
<dbReference type="AlphaFoldDB" id="A0A1Y6F0H7"/>
<evidence type="ECO:0000256" key="1">
    <source>
        <dbReference type="SAM" id="Phobius"/>
    </source>
</evidence>
<feature type="transmembrane region" description="Helical" evidence="1">
    <location>
        <begin position="35"/>
        <end position="56"/>
    </location>
</feature>
<keyword evidence="3" id="KW-1185">Reference proteome</keyword>
<dbReference type="RefSeq" id="WP_140048907.1">
    <property type="nucleotide sequence ID" value="NZ_FXWK01000001.1"/>
</dbReference>
<keyword evidence="1" id="KW-1133">Transmembrane helix</keyword>
<evidence type="ECO:0000313" key="3">
    <source>
        <dbReference type="Proteomes" id="UP000194474"/>
    </source>
</evidence>
<feature type="transmembrane region" description="Helical" evidence="1">
    <location>
        <begin position="128"/>
        <end position="151"/>
    </location>
</feature>
<dbReference type="OrthoDB" id="64737at2"/>
<keyword evidence="1" id="KW-0812">Transmembrane</keyword>
<dbReference type="EMBL" id="FXWK01000001">
    <property type="protein sequence ID" value="SMQ65993.1"/>
    <property type="molecule type" value="Genomic_DNA"/>
</dbReference>
<keyword evidence="1" id="KW-0472">Membrane</keyword>
<name>A0A1Y6F0H7_9HYPH</name>
<feature type="transmembrane region" description="Helical" evidence="1">
    <location>
        <begin position="95"/>
        <end position="116"/>
    </location>
</feature>
<feature type="transmembrane region" description="Helical" evidence="1">
    <location>
        <begin position="62"/>
        <end position="83"/>
    </location>
</feature>
<dbReference type="Pfam" id="PF07077">
    <property type="entry name" value="DUF1345"/>
    <property type="match status" value="1"/>
</dbReference>
<evidence type="ECO:0000313" key="2">
    <source>
        <dbReference type="EMBL" id="SMQ65993.1"/>
    </source>
</evidence>
<dbReference type="Proteomes" id="UP000194474">
    <property type="component" value="Unassembled WGS sequence"/>
</dbReference>
<protein>
    <submittedName>
        <fullName evidence="2">Uncharacterized membrane protein</fullName>
    </submittedName>
</protein>